<organism evidence="1 2">
    <name type="scientific">Streptomyces europaeiscabiei</name>
    <dbReference type="NCBI Taxonomy" id="146819"/>
    <lineage>
        <taxon>Bacteria</taxon>
        <taxon>Bacillati</taxon>
        <taxon>Actinomycetota</taxon>
        <taxon>Actinomycetes</taxon>
        <taxon>Kitasatosporales</taxon>
        <taxon>Streptomycetaceae</taxon>
        <taxon>Streptomyces</taxon>
    </lineage>
</organism>
<dbReference type="EMBL" id="JARAYU010000011">
    <property type="protein sequence ID" value="MDX3703483.1"/>
    <property type="molecule type" value="Genomic_DNA"/>
</dbReference>
<evidence type="ECO:0000313" key="1">
    <source>
        <dbReference type="EMBL" id="MDX3703483.1"/>
    </source>
</evidence>
<dbReference type="Pfam" id="PF00161">
    <property type="entry name" value="RIP"/>
    <property type="match status" value="1"/>
</dbReference>
<reference evidence="1 2" key="1">
    <citation type="journal article" date="2023" name="Microb. Genom.">
        <title>Mesoterricola silvestris gen. nov., sp. nov., Mesoterricola sediminis sp. nov., Geothrix oryzae sp. nov., Geothrix edaphica sp. nov., Geothrix rubra sp. nov., and Geothrix limicola sp. nov., six novel members of Acidobacteriota isolated from soils.</title>
        <authorList>
            <person name="Weisberg A.J."/>
            <person name="Pearce E."/>
            <person name="Kramer C.G."/>
            <person name="Chang J.H."/>
            <person name="Clarke C.R."/>
        </authorList>
    </citation>
    <scope>NUCLEOTIDE SEQUENCE [LARGE SCALE GENOMIC DNA]</scope>
    <source>
        <strain evidence="1 2">ID09-01A</strain>
    </source>
</reference>
<proteinExistence type="predicted"/>
<dbReference type="InterPro" id="IPR016138">
    <property type="entry name" value="Ribosome_inactivat_prot_sub1"/>
</dbReference>
<dbReference type="RefSeq" id="WP_319062876.1">
    <property type="nucleotide sequence ID" value="NZ_JARAYT010000019.1"/>
</dbReference>
<accession>A0ABU4NN45</accession>
<dbReference type="SUPFAM" id="SSF56371">
    <property type="entry name" value="Ribosome inactivating proteins (RIP)"/>
    <property type="match status" value="1"/>
</dbReference>
<dbReference type="InterPro" id="IPR001574">
    <property type="entry name" value="Ribosome_inactivat_prot"/>
</dbReference>
<keyword evidence="2" id="KW-1185">Reference proteome</keyword>
<gene>
    <name evidence="1" type="ORF">PV662_27720</name>
</gene>
<dbReference type="Proteomes" id="UP001271274">
    <property type="component" value="Unassembled WGS sequence"/>
</dbReference>
<evidence type="ECO:0000313" key="2">
    <source>
        <dbReference type="Proteomes" id="UP001271274"/>
    </source>
</evidence>
<dbReference type="Gene3D" id="3.40.420.10">
    <property type="entry name" value="Ricin (A subunit), domain 1"/>
    <property type="match status" value="1"/>
</dbReference>
<comment type="caution">
    <text evidence="1">The sequence shown here is derived from an EMBL/GenBank/DDBJ whole genome shotgun (WGS) entry which is preliminary data.</text>
</comment>
<dbReference type="InterPro" id="IPR036041">
    <property type="entry name" value="Ribosome-inact_prot_sf"/>
</dbReference>
<name>A0ABU4NN45_9ACTN</name>
<protein>
    <submittedName>
        <fullName evidence="1">Ribosome-inactivating family protein</fullName>
    </submittedName>
</protein>
<sequence length="237" mass="25615">MPISVLAAVTLSVLLGFLVPFVGKKHVGSPQVRWDINRGPGAYLTMLDQLRKLAATSADGRHTTNADTGMNLAVTDTPESRSFADIVISSGNRAPTVHATVRLSDFYVVRFFSSDTSHDFVLNLTSDIPHKDDATHDNWFLGKEDYDALTRVANQSLAAVNLSGSSLENSLKDLGIGGTDRTVQARGMLRYIIAISEASRFRPIANHIASGMDNGSEVFLTAQEVGLMCNQDSSGRM</sequence>